<dbReference type="InterPro" id="IPR018189">
    <property type="entry name" value="Phosphoglucose_isomerase_CS"/>
</dbReference>
<reference evidence="10 11" key="1">
    <citation type="submission" date="2016-01" db="EMBL/GenBank/DDBJ databases">
        <title>Investigation of taxonomic status of Bacillus aminovorans.</title>
        <authorList>
            <person name="Verma A."/>
            <person name="Pal Y."/>
            <person name="Krishnamurthi S."/>
        </authorList>
    </citation>
    <scope>NUCLEOTIDE SEQUENCE [LARGE SCALE GENOMIC DNA]</scope>
    <source>
        <strain evidence="10 11">DSM 4337</strain>
    </source>
</reference>
<dbReference type="GO" id="GO:0048029">
    <property type="term" value="F:monosaccharide binding"/>
    <property type="evidence" value="ECO:0007669"/>
    <property type="project" value="TreeGrafter"/>
</dbReference>
<dbReference type="Gene3D" id="3.40.50.10490">
    <property type="entry name" value="Glucose-6-phosphate isomerase like protein, domain 1"/>
    <property type="match status" value="3"/>
</dbReference>
<dbReference type="EC" id="5.3.1.9" evidence="8"/>
<feature type="active site" evidence="8">
    <location>
        <position position="425"/>
    </location>
</feature>
<comment type="function">
    <text evidence="8">Catalyzes the reversible isomerization of glucose-6-phosphate to fructose-6-phosphate.</text>
</comment>
<dbReference type="FunFam" id="3.40.50.10490:FF:000016">
    <property type="entry name" value="Glucose-6-phosphate isomerase"/>
    <property type="match status" value="1"/>
</dbReference>
<dbReference type="EMBL" id="LQWZ01000010">
    <property type="protein sequence ID" value="OAH58285.1"/>
    <property type="molecule type" value="Genomic_DNA"/>
</dbReference>
<dbReference type="GO" id="GO:0051156">
    <property type="term" value="P:glucose 6-phosphate metabolic process"/>
    <property type="evidence" value="ECO:0007669"/>
    <property type="project" value="TreeGrafter"/>
</dbReference>
<dbReference type="GO" id="GO:0005829">
    <property type="term" value="C:cytosol"/>
    <property type="evidence" value="ECO:0007669"/>
    <property type="project" value="TreeGrafter"/>
</dbReference>
<protein>
    <recommendedName>
        <fullName evidence="8">Glucose-6-phosphate isomerase</fullName>
        <shortName evidence="8">GPI</shortName>
        <ecNumber evidence="8">5.3.1.9</ecNumber>
    </recommendedName>
    <alternativeName>
        <fullName evidence="8">Phosphoglucose isomerase</fullName>
        <shortName evidence="8">PGI</shortName>
    </alternativeName>
    <alternativeName>
        <fullName evidence="8">Phosphohexose isomerase</fullName>
        <shortName evidence="8">PHI</shortName>
    </alternativeName>
</protein>
<evidence type="ECO:0000256" key="3">
    <source>
        <dbReference type="ARBA" id="ARBA00022432"/>
    </source>
</evidence>
<dbReference type="GO" id="GO:0097367">
    <property type="term" value="F:carbohydrate derivative binding"/>
    <property type="evidence" value="ECO:0007669"/>
    <property type="project" value="InterPro"/>
</dbReference>
<dbReference type="HAMAP" id="MF_00473">
    <property type="entry name" value="G6P_isomerase"/>
    <property type="match status" value="1"/>
</dbReference>
<comment type="pathway">
    <text evidence="1 8 9">Carbohydrate degradation; glycolysis; D-glyceraldehyde 3-phosphate and glycerone phosphate from D-glucose: step 2/4.</text>
</comment>
<evidence type="ECO:0000256" key="2">
    <source>
        <dbReference type="ARBA" id="ARBA00006604"/>
    </source>
</evidence>
<dbReference type="InterPro" id="IPR046348">
    <property type="entry name" value="SIS_dom_sf"/>
</dbReference>
<comment type="caution">
    <text evidence="10">The sequence shown here is derived from an EMBL/GenBank/DDBJ whole genome shotgun (WGS) entry which is preliminary data.</text>
</comment>
<dbReference type="GO" id="GO:0006096">
    <property type="term" value="P:glycolytic process"/>
    <property type="evidence" value="ECO:0007669"/>
    <property type="project" value="UniProtKB-UniRule"/>
</dbReference>
<accession>A0A177KZ47</accession>
<evidence type="ECO:0000256" key="6">
    <source>
        <dbReference type="ARBA" id="ARBA00023235"/>
    </source>
</evidence>
<dbReference type="Pfam" id="PF00342">
    <property type="entry name" value="PGI"/>
    <property type="match status" value="1"/>
</dbReference>
<keyword evidence="4 8" id="KW-0963">Cytoplasm</keyword>
<dbReference type="PANTHER" id="PTHR11469:SF1">
    <property type="entry name" value="GLUCOSE-6-PHOSPHATE ISOMERASE"/>
    <property type="match status" value="1"/>
</dbReference>
<proteinExistence type="inferred from homology"/>
<dbReference type="Proteomes" id="UP000077271">
    <property type="component" value="Unassembled WGS sequence"/>
</dbReference>
<organism evidence="10 11">
    <name type="scientific">Domibacillus aminovorans</name>
    <dbReference type="NCBI Taxonomy" id="29332"/>
    <lineage>
        <taxon>Bacteria</taxon>
        <taxon>Bacillati</taxon>
        <taxon>Bacillota</taxon>
        <taxon>Bacilli</taxon>
        <taxon>Bacillales</taxon>
        <taxon>Bacillaceae</taxon>
        <taxon>Domibacillus</taxon>
    </lineage>
</organism>
<dbReference type="RefSeq" id="WP_018394232.1">
    <property type="nucleotide sequence ID" value="NZ_LQWZ01000010.1"/>
</dbReference>
<keyword evidence="5 8" id="KW-0324">Glycolysis</keyword>
<comment type="catalytic activity">
    <reaction evidence="7 8 9">
        <text>alpha-D-glucose 6-phosphate = beta-D-fructose 6-phosphate</text>
        <dbReference type="Rhea" id="RHEA:11816"/>
        <dbReference type="ChEBI" id="CHEBI:57634"/>
        <dbReference type="ChEBI" id="CHEBI:58225"/>
        <dbReference type="EC" id="5.3.1.9"/>
    </reaction>
</comment>
<dbReference type="CDD" id="cd05015">
    <property type="entry name" value="SIS_PGI_1"/>
    <property type="match status" value="1"/>
</dbReference>
<dbReference type="InterPro" id="IPR035482">
    <property type="entry name" value="SIS_PGI_2"/>
</dbReference>
<evidence type="ECO:0000256" key="8">
    <source>
        <dbReference type="HAMAP-Rule" id="MF_00473"/>
    </source>
</evidence>
<dbReference type="UniPathway" id="UPA00109">
    <property type="reaction ID" value="UER00181"/>
</dbReference>
<dbReference type="PANTHER" id="PTHR11469">
    <property type="entry name" value="GLUCOSE-6-PHOSPHATE ISOMERASE"/>
    <property type="match status" value="1"/>
</dbReference>
<evidence type="ECO:0000256" key="9">
    <source>
        <dbReference type="RuleBase" id="RU000612"/>
    </source>
</evidence>
<comment type="subcellular location">
    <subcellularLocation>
        <location evidence="8">Cytoplasm</location>
    </subcellularLocation>
</comment>
<evidence type="ECO:0000256" key="1">
    <source>
        <dbReference type="ARBA" id="ARBA00004926"/>
    </source>
</evidence>
<evidence type="ECO:0000313" key="10">
    <source>
        <dbReference type="EMBL" id="OAH58285.1"/>
    </source>
</evidence>
<dbReference type="GO" id="GO:0006094">
    <property type="term" value="P:gluconeogenesis"/>
    <property type="evidence" value="ECO:0007669"/>
    <property type="project" value="UniProtKB-UniRule"/>
</dbReference>
<evidence type="ECO:0000256" key="4">
    <source>
        <dbReference type="ARBA" id="ARBA00022490"/>
    </source>
</evidence>
<feature type="active site" description="Proton donor" evidence="8">
    <location>
        <position position="290"/>
    </location>
</feature>
<comment type="pathway">
    <text evidence="8">Carbohydrate biosynthesis; gluconeogenesis.</text>
</comment>
<dbReference type="UniPathway" id="UPA00138"/>
<dbReference type="PRINTS" id="PR00662">
    <property type="entry name" value="G6PISOMERASE"/>
</dbReference>
<dbReference type="PROSITE" id="PS00765">
    <property type="entry name" value="P_GLUCOSE_ISOMERASE_1"/>
    <property type="match status" value="1"/>
</dbReference>
<dbReference type="NCBIfam" id="NF010697">
    <property type="entry name" value="PRK14097.1"/>
    <property type="match status" value="1"/>
</dbReference>
<name>A0A177KZ47_9BACI</name>
<dbReference type="CDD" id="cd05016">
    <property type="entry name" value="SIS_PGI_2"/>
    <property type="match status" value="1"/>
</dbReference>
<evidence type="ECO:0000256" key="5">
    <source>
        <dbReference type="ARBA" id="ARBA00023152"/>
    </source>
</evidence>
<dbReference type="InterPro" id="IPR035476">
    <property type="entry name" value="SIS_PGI_1"/>
</dbReference>
<gene>
    <name evidence="8" type="primary">pgi</name>
    <name evidence="10" type="ORF">AWH48_18070</name>
</gene>
<evidence type="ECO:0000256" key="7">
    <source>
        <dbReference type="ARBA" id="ARBA00029321"/>
    </source>
</evidence>
<dbReference type="SUPFAM" id="SSF53697">
    <property type="entry name" value="SIS domain"/>
    <property type="match status" value="1"/>
</dbReference>
<dbReference type="PROSITE" id="PS51463">
    <property type="entry name" value="P_GLUCOSE_ISOMERASE_3"/>
    <property type="match status" value="1"/>
</dbReference>
<keyword evidence="6 8" id="KW-0413">Isomerase</keyword>
<dbReference type="OrthoDB" id="140919at2"/>
<sequence>MTHIQFDYSNALSFFGEHEVAYLRDAVKVAHHSLHEKTGQGQDYLGWIDLPEDYDKEEFGRIQKAAEKIRKDSDVLVVIGIGGSYLGARAAIDMLNHSFYNVVSSEKRNGPQVVFAGNNISSTYMSDLIDLLDGKNWSINVISKSGTTTEPALAFRLYRDLLEKQYGKEEAKNRIYATTDQARGALKTVADEEGYETFVIPDDVGGRYSVLTAVGLLPIAATGVDIEAMMQGARDARAAYSSSELEENGAYQYAAVRNILYSKGKTIEMLINYEPGLQYFSEWWKQLFGESEGKDGKGIFPGSANFSTDLHSLGQYVQEGRRDLFETVIRVENSRKSLVVEKAENDLDGLNYLAGQKVDYVNNKAFEGALFAHTDGGVPNLTVSIPAMDAYTFGYLVYFFEKACALSGYLLGVNPFDQPGVEEYKVNMFALLGKPGYEERKVELEKRLRGE</sequence>
<dbReference type="FunFam" id="3.40.50.10490:FF:000015">
    <property type="entry name" value="Glucose-6-phosphate isomerase"/>
    <property type="match status" value="1"/>
</dbReference>
<dbReference type="GO" id="GO:0004347">
    <property type="term" value="F:glucose-6-phosphate isomerase activity"/>
    <property type="evidence" value="ECO:0007669"/>
    <property type="project" value="UniProtKB-UniRule"/>
</dbReference>
<dbReference type="InterPro" id="IPR001672">
    <property type="entry name" value="G6P_Isomerase"/>
</dbReference>
<comment type="caution">
    <text evidence="8">Lacks conserved residue(s) required for the propagation of feature annotation.</text>
</comment>
<evidence type="ECO:0000313" key="11">
    <source>
        <dbReference type="Proteomes" id="UP000077271"/>
    </source>
</evidence>
<dbReference type="AlphaFoldDB" id="A0A177KZ47"/>
<dbReference type="PROSITE" id="PS00174">
    <property type="entry name" value="P_GLUCOSE_ISOMERASE_2"/>
    <property type="match status" value="1"/>
</dbReference>
<keyword evidence="3 8" id="KW-0312">Gluconeogenesis</keyword>
<comment type="similarity">
    <text evidence="2 8 9">Belongs to the GPI family.</text>
</comment>